<feature type="domain" description="MULE transposase" evidence="1">
    <location>
        <begin position="2"/>
        <end position="44"/>
    </location>
</feature>
<evidence type="ECO:0000259" key="1">
    <source>
        <dbReference type="Pfam" id="PF10551"/>
    </source>
</evidence>
<comment type="caution">
    <text evidence="2">The sequence shown here is derived from an EMBL/GenBank/DDBJ whole genome shotgun (WGS) entry which is preliminary data.</text>
</comment>
<dbReference type="PANTHER" id="PTHR47718">
    <property type="entry name" value="OS01G0519700 PROTEIN"/>
    <property type="match status" value="1"/>
</dbReference>
<dbReference type="InterPro" id="IPR018289">
    <property type="entry name" value="MULE_transposase_dom"/>
</dbReference>
<protein>
    <recommendedName>
        <fullName evidence="1">MULE transposase domain-containing protein</fullName>
    </recommendedName>
</protein>
<name>A0A444WXK5_ARAHY</name>
<dbReference type="PROSITE" id="PS51257">
    <property type="entry name" value="PROKAR_LIPOPROTEIN"/>
    <property type="match status" value="1"/>
</dbReference>
<organism evidence="2 3">
    <name type="scientific">Arachis hypogaea</name>
    <name type="common">Peanut</name>
    <dbReference type="NCBI Taxonomy" id="3818"/>
    <lineage>
        <taxon>Eukaryota</taxon>
        <taxon>Viridiplantae</taxon>
        <taxon>Streptophyta</taxon>
        <taxon>Embryophyta</taxon>
        <taxon>Tracheophyta</taxon>
        <taxon>Spermatophyta</taxon>
        <taxon>Magnoliopsida</taxon>
        <taxon>eudicotyledons</taxon>
        <taxon>Gunneridae</taxon>
        <taxon>Pentapetalae</taxon>
        <taxon>rosids</taxon>
        <taxon>fabids</taxon>
        <taxon>Fabales</taxon>
        <taxon>Fabaceae</taxon>
        <taxon>Papilionoideae</taxon>
        <taxon>50 kb inversion clade</taxon>
        <taxon>dalbergioids sensu lato</taxon>
        <taxon>Dalbergieae</taxon>
        <taxon>Pterocarpus clade</taxon>
        <taxon>Arachis</taxon>
    </lineage>
</organism>
<dbReference type="PANTHER" id="PTHR47718:SF13">
    <property type="entry name" value="OS09G0290500 PROTEIN"/>
    <property type="match status" value="1"/>
</dbReference>
<keyword evidence="3" id="KW-1185">Reference proteome</keyword>
<sequence>MFDTTYKTNRYDMPFRSFVGVNHHGMSTLLGCTLLWNEETHMFAD</sequence>
<evidence type="ECO:0000313" key="2">
    <source>
        <dbReference type="EMBL" id="RYQ82149.1"/>
    </source>
</evidence>
<evidence type="ECO:0000313" key="3">
    <source>
        <dbReference type="Proteomes" id="UP000289738"/>
    </source>
</evidence>
<accession>A0A444WXK5</accession>
<gene>
    <name evidence="2" type="ORF">Ahy_B10g100750</name>
</gene>
<dbReference type="Pfam" id="PF10551">
    <property type="entry name" value="MULE"/>
    <property type="match status" value="1"/>
</dbReference>
<proteinExistence type="predicted"/>
<reference evidence="2 3" key="1">
    <citation type="submission" date="2019-01" db="EMBL/GenBank/DDBJ databases">
        <title>Sequencing of cultivated peanut Arachis hypogaea provides insights into genome evolution and oil improvement.</title>
        <authorList>
            <person name="Chen X."/>
        </authorList>
    </citation>
    <scope>NUCLEOTIDE SEQUENCE [LARGE SCALE GENOMIC DNA]</scope>
    <source>
        <strain evidence="3">cv. Fuhuasheng</strain>
        <tissue evidence="2">Leaves</tissue>
    </source>
</reference>
<dbReference type="Proteomes" id="UP000289738">
    <property type="component" value="Chromosome B10"/>
</dbReference>
<dbReference type="EMBL" id="SDMP01000020">
    <property type="protein sequence ID" value="RYQ82149.1"/>
    <property type="molecule type" value="Genomic_DNA"/>
</dbReference>
<dbReference type="AlphaFoldDB" id="A0A444WXK5"/>